<dbReference type="PANTHER" id="PTHR24365:SF541">
    <property type="entry name" value="PROTEIN TOLL-RELATED"/>
    <property type="match status" value="1"/>
</dbReference>
<dbReference type="AlphaFoldDB" id="A0AA38MNL5"/>
<gene>
    <name evidence="14" type="ORF">Zmor_000492</name>
    <name evidence="15" type="ORF">Zmor_000498</name>
</gene>
<dbReference type="InterPro" id="IPR032675">
    <property type="entry name" value="LRR_dom_sf"/>
</dbReference>
<keyword evidence="10" id="KW-0325">Glycoprotein</keyword>
<evidence type="ECO:0000256" key="4">
    <source>
        <dbReference type="ARBA" id="ARBA00022692"/>
    </source>
</evidence>
<evidence type="ECO:0000256" key="6">
    <source>
        <dbReference type="ARBA" id="ARBA00022737"/>
    </source>
</evidence>
<comment type="subcellular location">
    <subcellularLocation>
        <location evidence="1">Membrane</location>
        <topology evidence="1">Single-pass type I membrane protein</topology>
    </subcellularLocation>
</comment>
<dbReference type="GO" id="GO:0038023">
    <property type="term" value="F:signaling receptor activity"/>
    <property type="evidence" value="ECO:0007669"/>
    <property type="project" value="TreeGrafter"/>
</dbReference>
<keyword evidence="16" id="KW-1185">Reference proteome</keyword>
<dbReference type="EMBL" id="JALNTZ010000001">
    <property type="protein sequence ID" value="KAJ3664964.1"/>
    <property type="molecule type" value="Genomic_DNA"/>
</dbReference>
<dbReference type="SMART" id="SM00369">
    <property type="entry name" value="LRR_TYP"/>
    <property type="match status" value="9"/>
</dbReference>
<feature type="chain" id="PRO_5041589100" description="TIR domain-containing protein" evidence="12">
    <location>
        <begin position="20"/>
        <end position="941"/>
    </location>
</feature>
<dbReference type="InterPro" id="IPR001611">
    <property type="entry name" value="Leu-rich_rpt"/>
</dbReference>
<dbReference type="Pfam" id="PF13855">
    <property type="entry name" value="LRR_8"/>
    <property type="match status" value="1"/>
</dbReference>
<dbReference type="FunFam" id="3.80.10.10:FF:001164">
    <property type="entry name" value="GH01279p"/>
    <property type="match status" value="1"/>
</dbReference>
<accession>A0AA38MNL5</accession>
<comment type="caution">
    <text evidence="15">The sequence shown here is derived from an EMBL/GenBank/DDBJ whole genome shotgun (WGS) entry which is preliminary data.</text>
</comment>
<dbReference type="Gene3D" id="3.80.10.10">
    <property type="entry name" value="Ribonuclease Inhibitor"/>
    <property type="match status" value="3"/>
</dbReference>
<keyword evidence="5 12" id="KW-0732">Signal</keyword>
<dbReference type="InterPro" id="IPR000483">
    <property type="entry name" value="Cys-rich_flank_reg_C"/>
</dbReference>
<dbReference type="SMART" id="SM00364">
    <property type="entry name" value="LRR_BAC"/>
    <property type="match status" value="4"/>
</dbReference>
<proteinExistence type="inferred from homology"/>
<evidence type="ECO:0000256" key="10">
    <source>
        <dbReference type="ARBA" id="ARBA00023180"/>
    </source>
</evidence>
<keyword evidence="6" id="KW-0677">Repeat</keyword>
<evidence type="ECO:0000313" key="14">
    <source>
        <dbReference type="EMBL" id="KAJ3664964.1"/>
    </source>
</evidence>
<dbReference type="PROSITE" id="PS50104">
    <property type="entry name" value="TIR"/>
    <property type="match status" value="1"/>
</dbReference>
<evidence type="ECO:0000256" key="2">
    <source>
        <dbReference type="ARBA" id="ARBA00009634"/>
    </source>
</evidence>
<dbReference type="InterPro" id="IPR000157">
    <property type="entry name" value="TIR_dom"/>
</dbReference>
<dbReference type="EMBL" id="JALNTZ010000001">
    <property type="protein sequence ID" value="KAJ3664970.1"/>
    <property type="molecule type" value="Genomic_DNA"/>
</dbReference>
<evidence type="ECO:0000256" key="1">
    <source>
        <dbReference type="ARBA" id="ARBA00004479"/>
    </source>
</evidence>
<feature type="transmembrane region" description="Helical" evidence="11">
    <location>
        <begin position="737"/>
        <end position="758"/>
    </location>
</feature>
<dbReference type="Proteomes" id="UP001168821">
    <property type="component" value="Unassembled WGS sequence"/>
</dbReference>
<evidence type="ECO:0000256" key="7">
    <source>
        <dbReference type="ARBA" id="ARBA00022989"/>
    </source>
</evidence>
<evidence type="ECO:0000256" key="12">
    <source>
        <dbReference type="SAM" id="SignalP"/>
    </source>
</evidence>
<dbReference type="PANTHER" id="PTHR24365">
    <property type="entry name" value="TOLL-LIKE RECEPTOR"/>
    <property type="match status" value="1"/>
</dbReference>
<keyword evidence="3" id="KW-0433">Leucine-rich repeat</keyword>
<keyword evidence="8 11" id="KW-0472">Membrane</keyword>
<dbReference type="InterPro" id="IPR035897">
    <property type="entry name" value="Toll_tir_struct_dom_sf"/>
</dbReference>
<organism evidence="15 16">
    <name type="scientific">Zophobas morio</name>
    <dbReference type="NCBI Taxonomy" id="2755281"/>
    <lineage>
        <taxon>Eukaryota</taxon>
        <taxon>Metazoa</taxon>
        <taxon>Ecdysozoa</taxon>
        <taxon>Arthropoda</taxon>
        <taxon>Hexapoda</taxon>
        <taxon>Insecta</taxon>
        <taxon>Pterygota</taxon>
        <taxon>Neoptera</taxon>
        <taxon>Endopterygota</taxon>
        <taxon>Coleoptera</taxon>
        <taxon>Polyphaga</taxon>
        <taxon>Cucujiformia</taxon>
        <taxon>Tenebrionidae</taxon>
        <taxon>Zophobas</taxon>
    </lineage>
</organism>
<feature type="signal peptide" evidence="12">
    <location>
        <begin position="1"/>
        <end position="19"/>
    </location>
</feature>
<evidence type="ECO:0000313" key="15">
    <source>
        <dbReference type="EMBL" id="KAJ3664970.1"/>
    </source>
</evidence>
<name>A0AA38MNL5_9CUCU</name>
<protein>
    <recommendedName>
        <fullName evidence="13">TIR domain-containing protein</fullName>
    </recommendedName>
</protein>
<dbReference type="GO" id="GO:0007165">
    <property type="term" value="P:signal transduction"/>
    <property type="evidence" value="ECO:0007669"/>
    <property type="project" value="InterPro"/>
</dbReference>
<dbReference type="Gene3D" id="3.40.50.10140">
    <property type="entry name" value="Toll/interleukin-1 receptor homology (TIR) domain"/>
    <property type="match status" value="1"/>
</dbReference>
<evidence type="ECO:0000256" key="5">
    <source>
        <dbReference type="ARBA" id="ARBA00022729"/>
    </source>
</evidence>
<evidence type="ECO:0000313" key="16">
    <source>
        <dbReference type="Proteomes" id="UP001168821"/>
    </source>
</evidence>
<dbReference type="SUPFAM" id="SSF52058">
    <property type="entry name" value="L domain-like"/>
    <property type="match status" value="3"/>
</dbReference>
<comment type="similarity">
    <text evidence="2">Belongs to the Toll-like receptor family.</text>
</comment>
<dbReference type="Pfam" id="PF01582">
    <property type="entry name" value="TIR"/>
    <property type="match status" value="1"/>
</dbReference>
<feature type="domain" description="TIR" evidence="13">
    <location>
        <begin position="785"/>
        <end position="920"/>
    </location>
</feature>
<dbReference type="PRINTS" id="PR00019">
    <property type="entry name" value="LEURICHRPT"/>
</dbReference>
<reference evidence="15" key="1">
    <citation type="journal article" date="2023" name="G3 (Bethesda)">
        <title>Whole genome assemblies of Zophobas morio and Tenebrio molitor.</title>
        <authorList>
            <person name="Kaur S."/>
            <person name="Stinson S.A."/>
            <person name="diCenzo G.C."/>
        </authorList>
    </citation>
    <scope>NUCLEOTIDE SEQUENCE</scope>
    <source>
        <strain evidence="15">QUZm001</strain>
    </source>
</reference>
<keyword evidence="7 11" id="KW-1133">Transmembrane helix</keyword>
<dbReference type="PROSITE" id="PS51450">
    <property type="entry name" value="LRR"/>
    <property type="match status" value="5"/>
</dbReference>
<dbReference type="SMART" id="SM00255">
    <property type="entry name" value="TIR"/>
    <property type="match status" value="1"/>
</dbReference>
<dbReference type="FunFam" id="3.80.10.10:FF:000727">
    <property type="entry name" value="Toll-like protein"/>
    <property type="match status" value="1"/>
</dbReference>
<dbReference type="SMART" id="SM00082">
    <property type="entry name" value="LRRCT"/>
    <property type="match status" value="2"/>
</dbReference>
<dbReference type="FunFam" id="3.40.50.10140:FF:000026">
    <property type="entry name" value="Toll-like receptor 2"/>
    <property type="match status" value="1"/>
</dbReference>
<evidence type="ECO:0000259" key="13">
    <source>
        <dbReference type="PROSITE" id="PS50104"/>
    </source>
</evidence>
<dbReference type="GO" id="GO:0005886">
    <property type="term" value="C:plasma membrane"/>
    <property type="evidence" value="ECO:0007669"/>
    <property type="project" value="TreeGrafter"/>
</dbReference>
<evidence type="ECO:0000256" key="11">
    <source>
        <dbReference type="SAM" id="Phobius"/>
    </source>
</evidence>
<dbReference type="InterPro" id="IPR003591">
    <property type="entry name" value="Leu-rich_rpt_typical-subtyp"/>
</dbReference>
<evidence type="ECO:0000256" key="3">
    <source>
        <dbReference type="ARBA" id="ARBA00022614"/>
    </source>
</evidence>
<keyword evidence="9" id="KW-0675">Receptor</keyword>
<evidence type="ECO:0000256" key="9">
    <source>
        <dbReference type="ARBA" id="ARBA00023170"/>
    </source>
</evidence>
<keyword evidence="4 11" id="KW-0812">Transmembrane</keyword>
<dbReference type="SMART" id="SM00365">
    <property type="entry name" value="LRR_SD22"/>
    <property type="match status" value="7"/>
</dbReference>
<dbReference type="SUPFAM" id="SSF52200">
    <property type="entry name" value="Toll/Interleukin receptor TIR domain"/>
    <property type="match status" value="1"/>
</dbReference>
<sequence length="941" mass="109434">MNISWSLLLLLVYFDVSVSIIMQCNPELNPNCECFPIEQGISFQCPPFSSTLERNGKFSVTITNTKLLISCHENTTFPNFLPNVTVGEIDRLKFQGCDTPPVNIRTIIQHFSLKAVKVVEFHNFVIDLSDDYFEGLFDVDRIKLASLNLSFQGSKVFSEVPNLRNLNMEMNTNLRLKEGLFDNLTELEFLNLMDDDLEEIPKDAFRDLKNLELLYLGQNHLKIITNTTFSGLTNLRKLGLANNQIESVPSQAFEDLINLKFLDLSYNKLTELPASVFENLKKLETLNLTANLGLKLSGYRFANITLLKTANLARCRLEFLPENLFQYLVNLEDLNLSGNRFKFVPMLNLSSLKVLNMDDNLISWVNKSALVYLTSLEKIDLSRNQIRKVFGSFSNDTLKKIYMSENKYCKSVTNILQGTTKVETLDLSFNCVTQVDDIFTKNNTRSLKTLNLSYNNITTFQVKNLKWTKPIDINLDHNNISFVRFNKNQLRLSSSTNVSVSLLSNPLRCDCNNYDFVQHVQKQKKEPSKLTFLEIDNLKCFENENKNILRVSPSLLTCHLNTPNVTECGYIWRPFDNSMVVNCSNRNLTTFPLIDQDIMKSYKFNQTELHLERNQLTDGLFGNDFGYKNVTKLYLSHNKIKSIDWLPPKLEVLNLDNNELSYLNFNVVNILNHSNLVSFVFSHNPWKCDCSNAHFTNFLRNFSKKTDVQKIHCFNNPETLLVNLHPNDFCWQWTNDYYYIIILIIFIPVTLCLVLYHINPRKTKFYLYMISGRRWFQPDDFDHHKIYDAFVSYSHKDEDFVTKTLVPTLEGYQKPYKLCLHYRNWVPGELITTNILNSVQDSRRTVIVLSRNFLESVWSKMEFRVAHAHAMREKRTRLIVIVYGDVDLEEVGEELKTYMKINTYVKWGDSYFWDKLRYALPRKGRASSDGGYRKACHISYT</sequence>
<evidence type="ECO:0000256" key="8">
    <source>
        <dbReference type="ARBA" id="ARBA00023136"/>
    </source>
</evidence>
<dbReference type="PRINTS" id="PR01537">
    <property type="entry name" value="INTRLKN1R1F"/>
</dbReference>
<dbReference type="Pfam" id="PF00560">
    <property type="entry name" value="LRR_1"/>
    <property type="match status" value="1"/>
</dbReference>